<keyword evidence="16" id="KW-1185">Reference proteome</keyword>
<evidence type="ECO:0000256" key="11">
    <source>
        <dbReference type="SAM" id="MobiDB-lite"/>
    </source>
</evidence>
<dbReference type="InterPro" id="IPR000719">
    <property type="entry name" value="Prot_kinase_dom"/>
</dbReference>
<evidence type="ECO:0000256" key="6">
    <source>
        <dbReference type="ARBA" id="ARBA00022737"/>
    </source>
</evidence>
<feature type="chain" id="PRO_5042820700" evidence="13">
    <location>
        <begin position="28"/>
        <end position="625"/>
    </location>
</feature>
<dbReference type="Proteomes" id="UP001418222">
    <property type="component" value="Unassembled WGS sequence"/>
</dbReference>
<keyword evidence="3" id="KW-0433">Leucine-rich repeat</keyword>
<keyword evidence="15" id="KW-0418">Kinase</keyword>
<evidence type="ECO:0000256" key="12">
    <source>
        <dbReference type="SAM" id="Phobius"/>
    </source>
</evidence>
<dbReference type="GO" id="GO:0004672">
    <property type="term" value="F:protein kinase activity"/>
    <property type="evidence" value="ECO:0007669"/>
    <property type="project" value="InterPro"/>
</dbReference>
<dbReference type="Pfam" id="PF13855">
    <property type="entry name" value="LRR_8"/>
    <property type="match status" value="1"/>
</dbReference>
<dbReference type="InterPro" id="IPR050994">
    <property type="entry name" value="At_inactive_RLKs"/>
</dbReference>
<organism evidence="15 16">
    <name type="scientific">Platanthera zijinensis</name>
    <dbReference type="NCBI Taxonomy" id="2320716"/>
    <lineage>
        <taxon>Eukaryota</taxon>
        <taxon>Viridiplantae</taxon>
        <taxon>Streptophyta</taxon>
        <taxon>Embryophyta</taxon>
        <taxon>Tracheophyta</taxon>
        <taxon>Spermatophyta</taxon>
        <taxon>Magnoliopsida</taxon>
        <taxon>Liliopsida</taxon>
        <taxon>Asparagales</taxon>
        <taxon>Orchidaceae</taxon>
        <taxon>Orchidoideae</taxon>
        <taxon>Orchideae</taxon>
        <taxon>Orchidinae</taxon>
        <taxon>Platanthera</taxon>
    </lineage>
</organism>
<keyword evidence="15" id="KW-0808">Transferase</keyword>
<evidence type="ECO:0000313" key="16">
    <source>
        <dbReference type="Proteomes" id="UP001418222"/>
    </source>
</evidence>
<dbReference type="FunFam" id="3.30.200.20:FF:000307">
    <property type="entry name" value="pollen receptor-like kinase 1"/>
    <property type="match status" value="1"/>
</dbReference>
<dbReference type="AlphaFoldDB" id="A0AAP0AUN0"/>
<evidence type="ECO:0000256" key="8">
    <source>
        <dbReference type="ARBA" id="ARBA00022840"/>
    </source>
</evidence>
<dbReference type="InterPro" id="IPR001611">
    <property type="entry name" value="Leu-rich_rpt"/>
</dbReference>
<keyword evidence="10 12" id="KW-0472">Membrane</keyword>
<feature type="region of interest" description="Disordered" evidence="11">
    <location>
        <begin position="224"/>
        <end position="248"/>
    </location>
</feature>
<dbReference type="EMBL" id="JBBWWQ010000021">
    <property type="protein sequence ID" value="KAK8914652.1"/>
    <property type="molecule type" value="Genomic_DNA"/>
</dbReference>
<evidence type="ECO:0000256" key="5">
    <source>
        <dbReference type="ARBA" id="ARBA00022729"/>
    </source>
</evidence>
<name>A0AAP0AUN0_9ASPA</name>
<evidence type="ECO:0000259" key="14">
    <source>
        <dbReference type="PROSITE" id="PS50011"/>
    </source>
</evidence>
<dbReference type="Pfam" id="PF08263">
    <property type="entry name" value="LRRNT_2"/>
    <property type="match status" value="1"/>
</dbReference>
<dbReference type="SUPFAM" id="SSF52058">
    <property type="entry name" value="L domain-like"/>
    <property type="match status" value="1"/>
</dbReference>
<keyword evidence="9 12" id="KW-1133">Transmembrane helix</keyword>
<evidence type="ECO:0000256" key="13">
    <source>
        <dbReference type="SAM" id="SignalP"/>
    </source>
</evidence>
<dbReference type="Gene3D" id="3.80.10.10">
    <property type="entry name" value="Ribonuclease Inhibitor"/>
    <property type="match status" value="2"/>
</dbReference>
<keyword evidence="5 13" id="KW-0732">Signal</keyword>
<dbReference type="GO" id="GO:0005524">
    <property type="term" value="F:ATP binding"/>
    <property type="evidence" value="ECO:0007669"/>
    <property type="project" value="UniProtKB-KW"/>
</dbReference>
<feature type="signal peptide" evidence="13">
    <location>
        <begin position="1"/>
        <end position="27"/>
    </location>
</feature>
<dbReference type="FunFam" id="1.10.510.10:FF:000095">
    <property type="entry name" value="protein STRUBBELIG-RECEPTOR FAMILY 8"/>
    <property type="match status" value="1"/>
</dbReference>
<evidence type="ECO:0000256" key="4">
    <source>
        <dbReference type="ARBA" id="ARBA00022692"/>
    </source>
</evidence>
<dbReference type="FunFam" id="3.80.10.10:FF:000234">
    <property type="entry name" value="Probable inactive receptor kinase RLK902"/>
    <property type="match status" value="1"/>
</dbReference>
<evidence type="ECO:0000256" key="1">
    <source>
        <dbReference type="ARBA" id="ARBA00004370"/>
    </source>
</evidence>
<dbReference type="Gene3D" id="1.10.510.10">
    <property type="entry name" value="Transferase(Phosphotransferase) domain 1"/>
    <property type="match status" value="1"/>
</dbReference>
<dbReference type="SUPFAM" id="SSF56112">
    <property type="entry name" value="Protein kinase-like (PK-like)"/>
    <property type="match status" value="1"/>
</dbReference>
<dbReference type="InterPro" id="IPR001245">
    <property type="entry name" value="Ser-Thr/Tyr_kinase_cat_dom"/>
</dbReference>
<evidence type="ECO:0000256" key="2">
    <source>
        <dbReference type="ARBA" id="ARBA00022553"/>
    </source>
</evidence>
<sequence length="625" mass="67843">MALGMEVRIWALRIFLLGSVFVNLGLGEPVEDKQALLDFLAGVPSGHALNWNEGTAVCGNWRGVICNKELSRVVELRLPGIGFNGRIPPNTLSRLNGLQILSLRANGLTGPFPADFSNFTALTGLHLQLNSFYGSLPSNFSVWKNLTVLDLSYNNFNGSIPASISSLTHLIALNLSNNSLSGLILDLQLPTLQLLNLSNNHFSGSVPRSLQRFPASSFAGNDLTPVSPASQPPLPSQSTPFDSPTRTSGGRKISDSALLGIVVGASVLVFAVIAILLVLCYSRKNNESIASGKESKGLDTPEKGGAVSQDENNPLVFFEGCTFAFDLEDLLRASAEVLGKGTYGTSYKALLEDATIVVVKRLKEVSAGKKDFVLQMETVGNICHDNVVKLKAFYYSKDEKLIVYDYYSQGSVSSMLHGNQGGGRTDLDWETRLRVALGVARGITHIHSENGGKLVHGNIKCSNVFLNSHNYGCLSDLGLAAIVSPAVPHMSRISGYWAPEVVDPRKASQASDVYSFGVLILELLTGKSPIQKTGGRDEVVHLVRWVNSVVREEWTAEVFDARLMRYPNIEEEMVEMLRVAMTCVAKVPEQRPKMPEVVRMVEDIARLDGGTGSRPSAEGRVRVED</sequence>
<dbReference type="PROSITE" id="PS50011">
    <property type="entry name" value="PROTEIN_KINASE_DOM"/>
    <property type="match status" value="1"/>
</dbReference>
<feature type="transmembrane region" description="Helical" evidence="12">
    <location>
        <begin position="257"/>
        <end position="281"/>
    </location>
</feature>
<evidence type="ECO:0000313" key="15">
    <source>
        <dbReference type="EMBL" id="KAK8914652.1"/>
    </source>
</evidence>
<dbReference type="GO" id="GO:0016020">
    <property type="term" value="C:membrane"/>
    <property type="evidence" value="ECO:0007669"/>
    <property type="project" value="UniProtKB-SubCell"/>
</dbReference>
<evidence type="ECO:0000256" key="7">
    <source>
        <dbReference type="ARBA" id="ARBA00022741"/>
    </source>
</evidence>
<dbReference type="InterPro" id="IPR011009">
    <property type="entry name" value="Kinase-like_dom_sf"/>
</dbReference>
<dbReference type="InterPro" id="IPR032675">
    <property type="entry name" value="LRR_dom_sf"/>
</dbReference>
<dbReference type="PANTHER" id="PTHR48010:SF6">
    <property type="entry name" value="OS01G0223600 PROTEIN"/>
    <property type="match status" value="1"/>
</dbReference>
<keyword evidence="6" id="KW-0677">Repeat</keyword>
<keyword evidence="2" id="KW-0597">Phosphoprotein</keyword>
<dbReference type="Pfam" id="PF07714">
    <property type="entry name" value="PK_Tyr_Ser-Thr"/>
    <property type="match status" value="1"/>
</dbReference>
<evidence type="ECO:0000256" key="3">
    <source>
        <dbReference type="ARBA" id="ARBA00022614"/>
    </source>
</evidence>
<protein>
    <submittedName>
        <fullName evidence="15">Inactive receptor kinase</fullName>
    </submittedName>
</protein>
<evidence type="ECO:0000256" key="10">
    <source>
        <dbReference type="ARBA" id="ARBA00023136"/>
    </source>
</evidence>
<dbReference type="InterPro" id="IPR013210">
    <property type="entry name" value="LRR_N_plant-typ"/>
</dbReference>
<keyword evidence="7" id="KW-0547">Nucleotide-binding</keyword>
<proteinExistence type="predicted"/>
<dbReference type="Gene3D" id="3.30.200.20">
    <property type="entry name" value="Phosphorylase Kinase, domain 1"/>
    <property type="match status" value="1"/>
</dbReference>
<keyword evidence="15" id="KW-0675">Receptor</keyword>
<gene>
    <name evidence="15" type="ORF">KSP39_PZI024381</name>
</gene>
<dbReference type="Pfam" id="PF00560">
    <property type="entry name" value="LRR_1"/>
    <property type="match status" value="2"/>
</dbReference>
<evidence type="ECO:0000256" key="9">
    <source>
        <dbReference type="ARBA" id="ARBA00022989"/>
    </source>
</evidence>
<comment type="caution">
    <text evidence="15">The sequence shown here is derived from an EMBL/GenBank/DDBJ whole genome shotgun (WGS) entry which is preliminary data.</text>
</comment>
<reference evidence="15 16" key="1">
    <citation type="journal article" date="2022" name="Nat. Plants">
        <title>Genomes of leafy and leafless Platanthera orchids illuminate the evolution of mycoheterotrophy.</title>
        <authorList>
            <person name="Li M.H."/>
            <person name="Liu K.W."/>
            <person name="Li Z."/>
            <person name="Lu H.C."/>
            <person name="Ye Q.L."/>
            <person name="Zhang D."/>
            <person name="Wang J.Y."/>
            <person name="Li Y.F."/>
            <person name="Zhong Z.M."/>
            <person name="Liu X."/>
            <person name="Yu X."/>
            <person name="Liu D.K."/>
            <person name="Tu X.D."/>
            <person name="Liu B."/>
            <person name="Hao Y."/>
            <person name="Liao X.Y."/>
            <person name="Jiang Y.T."/>
            <person name="Sun W.H."/>
            <person name="Chen J."/>
            <person name="Chen Y.Q."/>
            <person name="Ai Y."/>
            <person name="Zhai J.W."/>
            <person name="Wu S.S."/>
            <person name="Zhou Z."/>
            <person name="Hsiao Y.Y."/>
            <person name="Wu W.L."/>
            <person name="Chen Y.Y."/>
            <person name="Lin Y.F."/>
            <person name="Hsu J.L."/>
            <person name="Li C.Y."/>
            <person name="Wang Z.W."/>
            <person name="Zhao X."/>
            <person name="Zhong W.Y."/>
            <person name="Ma X.K."/>
            <person name="Ma L."/>
            <person name="Huang J."/>
            <person name="Chen G.Z."/>
            <person name="Huang M.Z."/>
            <person name="Huang L."/>
            <person name="Peng D.H."/>
            <person name="Luo Y.B."/>
            <person name="Zou S.Q."/>
            <person name="Chen S.P."/>
            <person name="Lan S."/>
            <person name="Tsai W.C."/>
            <person name="Van de Peer Y."/>
            <person name="Liu Z.J."/>
        </authorList>
    </citation>
    <scope>NUCLEOTIDE SEQUENCE [LARGE SCALE GENOMIC DNA]</scope>
    <source>
        <strain evidence="15">Lor287</strain>
    </source>
</reference>
<feature type="domain" description="Protein kinase" evidence="14">
    <location>
        <begin position="332"/>
        <end position="607"/>
    </location>
</feature>
<keyword evidence="8" id="KW-0067">ATP-binding</keyword>
<dbReference type="PANTHER" id="PTHR48010">
    <property type="entry name" value="OS05G0588300 PROTEIN"/>
    <property type="match status" value="1"/>
</dbReference>
<accession>A0AAP0AUN0</accession>
<keyword evidence="4 12" id="KW-0812">Transmembrane</keyword>
<comment type="subcellular location">
    <subcellularLocation>
        <location evidence="1">Membrane</location>
    </subcellularLocation>
</comment>